<protein>
    <submittedName>
        <fullName evidence="8">Putative glycosyltransferase EpsH</fullName>
        <ecNumber evidence="8">2.4.-.-</ecNumber>
    </submittedName>
</protein>
<feature type="transmembrane region" description="Helical" evidence="6">
    <location>
        <begin position="299"/>
        <end position="319"/>
    </location>
</feature>
<dbReference type="InterPro" id="IPR001173">
    <property type="entry name" value="Glyco_trans_2-like"/>
</dbReference>
<dbReference type="RefSeq" id="WP_085855532.1">
    <property type="nucleotide sequence ID" value="NZ_FOPF01000018.1"/>
</dbReference>
<dbReference type="AlphaFoldDB" id="A0A1Y5TX67"/>
<accession>A0A1Y5TX67</accession>
<evidence type="ECO:0000256" key="3">
    <source>
        <dbReference type="ARBA" id="ARBA00022676"/>
    </source>
</evidence>
<keyword evidence="6" id="KW-0812">Transmembrane</keyword>
<evidence type="ECO:0000259" key="7">
    <source>
        <dbReference type="Pfam" id="PF00535"/>
    </source>
</evidence>
<dbReference type="Gene3D" id="3.90.550.10">
    <property type="entry name" value="Spore Coat Polysaccharide Biosynthesis Protein SpsA, Chain A"/>
    <property type="match status" value="1"/>
</dbReference>
<dbReference type="STRING" id="315423.SAMN04488020_1183"/>
<gene>
    <name evidence="8" type="primary">epsH</name>
    <name evidence="8" type="ORF">PAM7066_03586</name>
</gene>
<name>A0A1Y5TX67_9RHOB</name>
<evidence type="ECO:0000313" key="8">
    <source>
        <dbReference type="EMBL" id="SLN70496.1"/>
    </source>
</evidence>
<reference evidence="8 9" key="1">
    <citation type="submission" date="2017-03" db="EMBL/GenBank/DDBJ databases">
        <authorList>
            <person name="Afonso C.L."/>
            <person name="Miller P.J."/>
            <person name="Scott M.A."/>
            <person name="Spackman E."/>
            <person name="Goraichik I."/>
            <person name="Dimitrov K.M."/>
            <person name="Suarez D.L."/>
            <person name="Swayne D.E."/>
        </authorList>
    </citation>
    <scope>NUCLEOTIDE SEQUENCE [LARGE SCALE GENOMIC DNA]</scope>
    <source>
        <strain evidence="8 9">CECT 7066</strain>
    </source>
</reference>
<dbReference type="Proteomes" id="UP000193870">
    <property type="component" value="Unassembled WGS sequence"/>
</dbReference>
<organism evidence="8 9">
    <name type="scientific">Palleronia marisminoris</name>
    <dbReference type="NCBI Taxonomy" id="315423"/>
    <lineage>
        <taxon>Bacteria</taxon>
        <taxon>Pseudomonadati</taxon>
        <taxon>Pseudomonadota</taxon>
        <taxon>Alphaproteobacteria</taxon>
        <taxon>Rhodobacterales</taxon>
        <taxon>Roseobacteraceae</taxon>
        <taxon>Palleronia</taxon>
    </lineage>
</organism>
<sequence length="338" mass="35482">MGLPLEIVVPARDAAATLGACLRGIRAAGFGPDEVVVVDDGSQDATPRIAQAHGARLLHTEGGVGAAAARNQGVAETTAPVILFIDADVALHGDLRDRILRFFAGHPEHAGLIGSYDAAPPAPGTLSRVRNLLHHHTHQNAAGDVTSFWAGIGAIRRADLEEAGGFEPGHLLEDVALGMELARAGRRVRLDPDLQGSHLKRWTLRSMIRADLLYRALPWSRMLLDPANDGAAAMLNAGRAGKVSVVLAGLAALGVLAVPVVPGPALVAILIAIGLLGVQNRGFLRLVRRRLGLAASVQAVGVLWVHFLCAGMGFAWAWVERFSPRGSSSPPRPPPRGA</sequence>
<feature type="domain" description="Glycosyltransferase 2-like" evidence="7">
    <location>
        <begin position="7"/>
        <end position="161"/>
    </location>
</feature>
<dbReference type="OrthoDB" id="6653642at2"/>
<keyword evidence="5 6" id="KW-0472">Membrane</keyword>
<dbReference type="PANTHER" id="PTHR43646:SF2">
    <property type="entry name" value="GLYCOSYLTRANSFERASE 2-LIKE DOMAIN-CONTAINING PROTEIN"/>
    <property type="match status" value="1"/>
</dbReference>
<dbReference type="EC" id="2.4.-.-" evidence="8"/>
<keyword evidence="9" id="KW-1185">Reference proteome</keyword>
<dbReference type="GO" id="GO:0016757">
    <property type="term" value="F:glycosyltransferase activity"/>
    <property type="evidence" value="ECO:0007669"/>
    <property type="project" value="UniProtKB-KW"/>
</dbReference>
<dbReference type="Pfam" id="PF00535">
    <property type="entry name" value="Glycos_transf_2"/>
    <property type="match status" value="1"/>
</dbReference>
<evidence type="ECO:0000256" key="5">
    <source>
        <dbReference type="ARBA" id="ARBA00023136"/>
    </source>
</evidence>
<dbReference type="InterPro" id="IPR029044">
    <property type="entry name" value="Nucleotide-diphossugar_trans"/>
</dbReference>
<evidence type="ECO:0000256" key="4">
    <source>
        <dbReference type="ARBA" id="ARBA00022679"/>
    </source>
</evidence>
<keyword evidence="2" id="KW-1003">Cell membrane</keyword>
<dbReference type="CDD" id="cd00761">
    <property type="entry name" value="Glyco_tranf_GTA_type"/>
    <property type="match status" value="1"/>
</dbReference>
<feature type="transmembrane region" description="Helical" evidence="6">
    <location>
        <begin position="245"/>
        <end position="278"/>
    </location>
</feature>
<evidence type="ECO:0000256" key="6">
    <source>
        <dbReference type="SAM" id="Phobius"/>
    </source>
</evidence>
<keyword evidence="6" id="KW-1133">Transmembrane helix</keyword>
<dbReference type="SUPFAM" id="SSF53448">
    <property type="entry name" value="Nucleotide-diphospho-sugar transferases"/>
    <property type="match status" value="1"/>
</dbReference>
<dbReference type="PANTHER" id="PTHR43646">
    <property type="entry name" value="GLYCOSYLTRANSFERASE"/>
    <property type="match status" value="1"/>
</dbReference>
<proteinExistence type="predicted"/>
<keyword evidence="3 8" id="KW-0328">Glycosyltransferase</keyword>
<dbReference type="GO" id="GO:0005886">
    <property type="term" value="C:plasma membrane"/>
    <property type="evidence" value="ECO:0007669"/>
    <property type="project" value="UniProtKB-SubCell"/>
</dbReference>
<dbReference type="EMBL" id="FWFV01000017">
    <property type="protein sequence ID" value="SLN70496.1"/>
    <property type="molecule type" value="Genomic_DNA"/>
</dbReference>
<evidence type="ECO:0000256" key="1">
    <source>
        <dbReference type="ARBA" id="ARBA00004236"/>
    </source>
</evidence>
<comment type="subcellular location">
    <subcellularLocation>
        <location evidence="1">Cell membrane</location>
    </subcellularLocation>
</comment>
<keyword evidence="4 8" id="KW-0808">Transferase</keyword>
<evidence type="ECO:0000256" key="2">
    <source>
        <dbReference type="ARBA" id="ARBA00022475"/>
    </source>
</evidence>
<evidence type="ECO:0000313" key="9">
    <source>
        <dbReference type="Proteomes" id="UP000193870"/>
    </source>
</evidence>